<dbReference type="InterPro" id="IPR013324">
    <property type="entry name" value="RNA_pol_sigma_r3/r4-like"/>
</dbReference>
<evidence type="ECO:0000313" key="8">
    <source>
        <dbReference type="EMBL" id="QJE94258.1"/>
    </source>
</evidence>
<evidence type="ECO:0000256" key="3">
    <source>
        <dbReference type="ARBA" id="ARBA00023082"/>
    </source>
</evidence>
<dbReference type="Pfam" id="PF04542">
    <property type="entry name" value="Sigma70_r2"/>
    <property type="match status" value="1"/>
</dbReference>
<dbReference type="InterPro" id="IPR014284">
    <property type="entry name" value="RNA_pol_sigma-70_dom"/>
</dbReference>
<evidence type="ECO:0000256" key="5">
    <source>
        <dbReference type="ARBA" id="ARBA00023163"/>
    </source>
</evidence>
<dbReference type="KEGG" id="luo:HHL09_00145"/>
<keyword evidence="2" id="KW-0805">Transcription regulation</keyword>
<name>A0A858RCD5_9BACT</name>
<feature type="domain" description="RNA polymerase sigma-70 region 2" evidence="6">
    <location>
        <begin position="72"/>
        <end position="137"/>
    </location>
</feature>
<comment type="similarity">
    <text evidence="1">Belongs to the sigma-70 factor family. ECF subfamily.</text>
</comment>
<dbReference type="RefSeq" id="WP_169452479.1">
    <property type="nucleotide sequence ID" value="NZ_CP051774.1"/>
</dbReference>
<dbReference type="GO" id="GO:0006352">
    <property type="term" value="P:DNA-templated transcription initiation"/>
    <property type="evidence" value="ECO:0007669"/>
    <property type="project" value="InterPro"/>
</dbReference>
<dbReference type="PANTHER" id="PTHR43133">
    <property type="entry name" value="RNA POLYMERASE ECF-TYPE SIGMA FACTO"/>
    <property type="match status" value="1"/>
</dbReference>
<sequence length="238" mass="26833">MSEAIPSSVFAGLAFRAGLIGRDQGQPLRKPQVVVLPRQQDSMVENASEEPAAELLARARNGDEDACRWIVTVLHPMVSRLVRGQIRRTADLEDVVQEIFVKVFVKLDQYHGPQPFSHWVSRLSITTCYDWLRRQKARPATIDTDLSEPERVALQGVMATTDDHEAGSSRIELLGDLLDRLIGSLKPQEQIIIRLLDLEEKSVAEISELTGWGASKVKVTAFRARKKLNEMIQRMERP</sequence>
<dbReference type="AlphaFoldDB" id="A0A858RCD5"/>
<dbReference type="Proteomes" id="UP000501812">
    <property type="component" value="Chromosome"/>
</dbReference>
<dbReference type="InterPro" id="IPR036388">
    <property type="entry name" value="WH-like_DNA-bd_sf"/>
</dbReference>
<protein>
    <submittedName>
        <fullName evidence="8">RNA polymerase sigma factor</fullName>
    </submittedName>
</protein>
<evidence type="ECO:0000259" key="6">
    <source>
        <dbReference type="Pfam" id="PF04542"/>
    </source>
</evidence>
<feature type="domain" description="RNA polymerase sigma factor 70 region 4 type 2" evidence="7">
    <location>
        <begin position="177"/>
        <end position="228"/>
    </location>
</feature>
<dbReference type="Gene3D" id="1.10.10.10">
    <property type="entry name" value="Winged helix-like DNA-binding domain superfamily/Winged helix DNA-binding domain"/>
    <property type="match status" value="1"/>
</dbReference>
<keyword evidence="5" id="KW-0804">Transcription</keyword>
<dbReference type="EMBL" id="CP051774">
    <property type="protein sequence ID" value="QJE94258.1"/>
    <property type="molecule type" value="Genomic_DNA"/>
</dbReference>
<keyword evidence="9" id="KW-1185">Reference proteome</keyword>
<evidence type="ECO:0000313" key="9">
    <source>
        <dbReference type="Proteomes" id="UP000501812"/>
    </source>
</evidence>
<keyword evidence="3" id="KW-0731">Sigma factor</keyword>
<dbReference type="GO" id="GO:0016987">
    <property type="term" value="F:sigma factor activity"/>
    <property type="evidence" value="ECO:0007669"/>
    <property type="project" value="UniProtKB-KW"/>
</dbReference>
<dbReference type="GO" id="GO:0003677">
    <property type="term" value="F:DNA binding"/>
    <property type="evidence" value="ECO:0007669"/>
    <property type="project" value="UniProtKB-KW"/>
</dbReference>
<dbReference type="InterPro" id="IPR013325">
    <property type="entry name" value="RNA_pol_sigma_r2"/>
</dbReference>
<dbReference type="InterPro" id="IPR039425">
    <property type="entry name" value="RNA_pol_sigma-70-like"/>
</dbReference>
<dbReference type="SUPFAM" id="SSF88659">
    <property type="entry name" value="Sigma3 and sigma4 domains of RNA polymerase sigma factors"/>
    <property type="match status" value="1"/>
</dbReference>
<evidence type="ECO:0000256" key="2">
    <source>
        <dbReference type="ARBA" id="ARBA00023015"/>
    </source>
</evidence>
<gene>
    <name evidence="8" type="ORF">HHL09_00145</name>
</gene>
<evidence type="ECO:0000256" key="1">
    <source>
        <dbReference type="ARBA" id="ARBA00010641"/>
    </source>
</evidence>
<accession>A0A858RCD5</accession>
<dbReference type="InterPro" id="IPR007627">
    <property type="entry name" value="RNA_pol_sigma70_r2"/>
</dbReference>
<dbReference type="NCBIfam" id="TIGR02937">
    <property type="entry name" value="sigma70-ECF"/>
    <property type="match status" value="1"/>
</dbReference>
<proteinExistence type="inferred from homology"/>
<keyword evidence="4" id="KW-0238">DNA-binding</keyword>
<dbReference type="Pfam" id="PF08281">
    <property type="entry name" value="Sigma70_r4_2"/>
    <property type="match status" value="1"/>
</dbReference>
<dbReference type="PANTHER" id="PTHR43133:SF8">
    <property type="entry name" value="RNA POLYMERASE SIGMA FACTOR HI_1459-RELATED"/>
    <property type="match status" value="1"/>
</dbReference>
<dbReference type="InterPro" id="IPR013249">
    <property type="entry name" value="RNA_pol_sigma70_r4_t2"/>
</dbReference>
<evidence type="ECO:0000259" key="7">
    <source>
        <dbReference type="Pfam" id="PF08281"/>
    </source>
</evidence>
<evidence type="ECO:0000256" key="4">
    <source>
        <dbReference type="ARBA" id="ARBA00023125"/>
    </source>
</evidence>
<organism evidence="8 9">
    <name type="scientific">Luteolibacter luteus</name>
    <dbReference type="NCBI Taxonomy" id="2728835"/>
    <lineage>
        <taxon>Bacteria</taxon>
        <taxon>Pseudomonadati</taxon>
        <taxon>Verrucomicrobiota</taxon>
        <taxon>Verrucomicrobiia</taxon>
        <taxon>Verrucomicrobiales</taxon>
        <taxon>Verrucomicrobiaceae</taxon>
        <taxon>Luteolibacter</taxon>
    </lineage>
</organism>
<dbReference type="Gene3D" id="1.10.1740.10">
    <property type="match status" value="1"/>
</dbReference>
<dbReference type="SUPFAM" id="SSF88946">
    <property type="entry name" value="Sigma2 domain of RNA polymerase sigma factors"/>
    <property type="match status" value="1"/>
</dbReference>
<reference evidence="8 9" key="1">
    <citation type="submission" date="2020-04" db="EMBL/GenBank/DDBJ databases">
        <title>Luteolibacter sp. G-1-1-1 isolated from soil.</title>
        <authorList>
            <person name="Dahal R.H."/>
        </authorList>
    </citation>
    <scope>NUCLEOTIDE SEQUENCE [LARGE SCALE GENOMIC DNA]</scope>
    <source>
        <strain evidence="8 9">G-1-1-1</strain>
    </source>
</reference>